<evidence type="ECO:0000256" key="8">
    <source>
        <dbReference type="ARBA" id="ARBA00023136"/>
    </source>
</evidence>
<feature type="transmembrane region" description="Helical" evidence="10">
    <location>
        <begin position="16"/>
        <end position="32"/>
    </location>
</feature>
<evidence type="ECO:0000256" key="1">
    <source>
        <dbReference type="ARBA" id="ARBA00004141"/>
    </source>
</evidence>
<keyword evidence="7" id="KW-0406">Ion transport</keyword>
<organism evidence="12">
    <name type="scientific">marine sediment metagenome</name>
    <dbReference type="NCBI Taxonomy" id="412755"/>
    <lineage>
        <taxon>unclassified sequences</taxon>
        <taxon>metagenomes</taxon>
        <taxon>ecological metagenomes</taxon>
    </lineage>
</organism>
<evidence type="ECO:0000256" key="5">
    <source>
        <dbReference type="ARBA" id="ARBA00022989"/>
    </source>
</evidence>
<evidence type="ECO:0000256" key="4">
    <source>
        <dbReference type="ARBA" id="ARBA00022692"/>
    </source>
</evidence>
<keyword evidence="9" id="KW-0739">Sodium transport</keyword>
<feature type="transmembrane region" description="Helical" evidence="10">
    <location>
        <begin position="96"/>
        <end position="118"/>
    </location>
</feature>
<dbReference type="PANTHER" id="PTHR43562">
    <property type="entry name" value="NAPA-TYPE SODIUM/HYDROGEN ANTIPORTER"/>
    <property type="match status" value="1"/>
</dbReference>
<proteinExistence type="predicted"/>
<dbReference type="Pfam" id="PF00999">
    <property type="entry name" value="Na_H_Exchanger"/>
    <property type="match status" value="1"/>
</dbReference>
<keyword evidence="3" id="KW-0050">Antiport</keyword>
<dbReference type="Gene3D" id="1.20.1530.20">
    <property type="match status" value="1"/>
</dbReference>
<feature type="transmembrane region" description="Helical" evidence="10">
    <location>
        <begin position="66"/>
        <end position="90"/>
    </location>
</feature>
<feature type="transmembrane region" description="Helical" evidence="10">
    <location>
        <begin position="161"/>
        <end position="182"/>
    </location>
</feature>
<keyword evidence="8 10" id="KW-0472">Membrane</keyword>
<accession>A0A0F8YY35</accession>
<evidence type="ECO:0000256" key="2">
    <source>
        <dbReference type="ARBA" id="ARBA00022448"/>
    </source>
</evidence>
<sequence length="202" mass="22016">PIKITSLSDKLKSREAAFGILLISAFGISWIAENVGLHFAIGSFFAGLIIYKEMIGKKNYEKVNNVFTTITLGLLSPIFFAFIGMQFYVQSIFDKLPFFLVLLTTAVVGKISGGFIGAKIGGFSNNESMTIGHLVNNRGMIELVIAAIGLELGIIDFTLFGIIVAIGLITTIMSPVMARVHLNRSNTYKSKEKFGSHTNNDI</sequence>
<dbReference type="GO" id="GO:1902600">
    <property type="term" value="P:proton transmembrane transport"/>
    <property type="evidence" value="ECO:0007669"/>
    <property type="project" value="InterPro"/>
</dbReference>
<feature type="domain" description="Cation/H+ exchanger transmembrane" evidence="11">
    <location>
        <begin position="5"/>
        <end position="177"/>
    </location>
</feature>
<reference evidence="12" key="1">
    <citation type="journal article" date="2015" name="Nature">
        <title>Complex archaea that bridge the gap between prokaryotes and eukaryotes.</title>
        <authorList>
            <person name="Spang A."/>
            <person name="Saw J.H."/>
            <person name="Jorgensen S.L."/>
            <person name="Zaremba-Niedzwiedzka K."/>
            <person name="Martijn J."/>
            <person name="Lind A.E."/>
            <person name="van Eijk R."/>
            <person name="Schleper C."/>
            <person name="Guy L."/>
            <person name="Ettema T.J."/>
        </authorList>
    </citation>
    <scope>NUCLEOTIDE SEQUENCE</scope>
</reference>
<keyword evidence="2" id="KW-0813">Transport</keyword>
<dbReference type="GO" id="GO:0015297">
    <property type="term" value="F:antiporter activity"/>
    <property type="evidence" value="ECO:0007669"/>
    <property type="project" value="UniProtKB-KW"/>
</dbReference>
<dbReference type="AlphaFoldDB" id="A0A0F8YY35"/>
<dbReference type="GO" id="GO:0016020">
    <property type="term" value="C:membrane"/>
    <property type="evidence" value="ECO:0007669"/>
    <property type="project" value="UniProtKB-SubCell"/>
</dbReference>
<dbReference type="PANTHER" id="PTHR43562:SF3">
    <property type="entry name" value="SODIUM ION_PROTON EXCHANGER (EUROFUNG)"/>
    <property type="match status" value="1"/>
</dbReference>
<protein>
    <recommendedName>
        <fullName evidence="11">Cation/H+ exchanger transmembrane domain-containing protein</fullName>
    </recommendedName>
</protein>
<dbReference type="GO" id="GO:0006814">
    <property type="term" value="P:sodium ion transport"/>
    <property type="evidence" value="ECO:0007669"/>
    <property type="project" value="UniProtKB-KW"/>
</dbReference>
<evidence type="ECO:0000313" key="12">
    <source>
        <dbReference type="EMBL" id="KKK58944.1"/>
    </source>
</evidence>
<evidence type="ECO:0000256" key="6">
    <source>
        <dbReference type="ARBA" id="ARBA00023053"/>
    </source>
</evidence>
<evidence type="ECO:0000259" key="11">
    <source>
        <dbReference type="Pfam" id="PF00999"/>
    </source>
</evidence>
<keyword evidence="5 10" id="KW-1133">Transmembrane helix</keyword>
<evidence type="ECO:0000256" key="7">
    <source>
        <dbReference type="ARBA" id="ARBA00023065"/>
    </source>
</evidence>
<gene>
    <name evidence="12" type="ORF">LCGC14_3039340</name>
</gene>
<feature type="non-terminal residue" evidence="12">
    <location>
        <position position="1"/>
    </location>
</feature>
<comment type="subcellular location">
    <subcellularLocation>
        <location evidence="1">Membrane</location>
        <topology evidence="1">Multi-pass membrane protein</topology>
    </subcellularLocation>
</comment>
<keyword evidence="4 10" id="KW-0812">Transmembrane</keyword>
<evidence type="ECO:0000256" key="9">
    <source>
        <dbReference type="ARBA" id="ARBA00023201"/>
    </source>
</evidence>
<evidence type="ECO:0000256" key="3">
    <source>
        <dbReference type="ARBA" id="ARBA00022449"/>
    </source>
</evidence>
<comment type="caution">
    <text evidence="12">The sequence shown here is derived from an EMBL/GenBank/DDBJ whole genome shotgun (WGS) entry which is preliminary data.</text>
</comment>
<feature type="transmembrane region" description="Helical" evidence="10">
    <location>
        <begin position="139"/>
        <end position="155"/>
    </location>
</feature>
<keyword evidence="6" id="KW-0915">Sodium</keyword>
<name>A0A0F8YY35_9ZZZZ</name>
<evidence type="ECO:0000256" key="10">
    <source>
        <dbReference type="SAM" id="Phobius"/>
    </source>
</evidence>
<dbReference type="InterPro" id="IPR006153">
    <property type="entry name" value="Cation/H_exchanger_TM"/>
</dbReference>
<dbReference type="InterPro" id="IPR038770">
    <property type="entry name" value="Na+/solute_symporter_sf"/>
</dbReference>
<dbReference type="EMBL" id="LAZR01063726">
    <property type="protein sequence ID" value="KKK58944.1"/>
    <property type="molecule type" value="Genomic_DNA"/>
</dbReference>